<reference evidence="6" key="1">
    <citation type="submission" date="2021-11" db="EMBL/GenBank/DDBJ databases">
        <title>Cultivation dependent microbiological survey of springs from the worlds oldest radium mine currently devoted to the extraction of radon-saturated water.</title>
        <authorList>
            <person name="Kapinusova G."/>
            <person name="Smrhova T."/>
            <person name="Strejcek M."/>
            <person name="Suman J."/>
            <person name="Jani K."/>
            <person name="Pajer P."/>
            <person name="Uhlik O."/>
        </authorList>
    </citation>
    <scope>NUCLEOTIDE SEQUENCE [LARGE SCALE GENOMIC DNA]</scope>
    <source>
        <strain evidence="6">J379</strain>
    </source>
</reference>
<comment type="function">
    <text evidence="4">One of the early assembly proteins it binds 23S rRNA. One of the proteins that surrounds the polypeptide exit tunnel on the outside of the ribosome. Forms the main docking site for trigger factor binding to the ribosome.</text>
</comment>
<gene>
    <name evidence="4 5" type="primary">rplW</name>
    <name evidence="5" type="ORF">LRS13_23980</name>
</gene>
<dbReference type="SUPFAM" id="SSF54189">
    <property type="entry name" value="Ribosomal proteins S24e, L23 and L15e"/>
    <property type="match status" value="1"/>
</dbReference>
<keyword evidence="4" id="KW-0694">RNA-binding</keyword>
<evidence type="ECO:0000313" key="6">
    <source>
        <dbReference type="Proteomes" id="UP001058860"/>
    </source>
</evidence>
<comment type="similarity">
    <text evidence="1 4">Belongs to the universal ribosomal protein uL23 family.</text>
</comment>
<keyword evidence="6" id="KW-1185">Reference proteome</keyword>
<evidence type="ECO:0000256" key="3">
    <source>
        <dbReference type="ARBA" id="ARBA00023274"/>
    </source>
</evidence>
<name>A0ABY5PGJ2_9ACTN</name>
<accession>A0ABY5PGJ2</accession>
<evidence type="ECO:0000313" key="5">
    <source>
        <dbReference type="EMBL" id="UUY03687.1"/>
    </source>
</evidence>
<dbReference type="RefSeq" id="WP_353864191.1">
    <property type="nucleotide sequence ID" value="NZ_CP088295.1"/>
</dbReference>
<dbReference type="NCBIfam" id="NF004359">
    <property type="entry name" value="PRK05738.1-3"/>
    <property type="match status" value="1"/>
</dbReference>
<dbReference type="HAMAP" id="MF_01369_B">
    <property type="entry name" value="Ribosomal_uL23_B"/>
    <property type="match status" value="1"/>
</dbReference>
<dbReference type="Proteomes" id="UP001058860">
    <property type="component" value="Chromosome"/>
</dbReference>
<proteinExistence type="inferred from homology"/>
<dbReference type="GO" id="GO:0005840">
    <property type="term" value="C:ribosome"/>
    <property type="evidence" value="ECO:0007669"/>
    <property type="project" value="UniProtKB-KW"/>
</dbReference>
<evidence type="ECO:0000256" key="4">
    <source>
        <dbReference type="HAMAP-Rule" id="MF_01369"/>
    </source>
</evidence>
<protein>
    <recommendedName>
        <fullName evidence="4">Large ribosomal subunit protein uL23</fullName>
    </recommendedName>
</protein>
<sequence>MEHTQVIIRPVVSEKSYVLASADRYTFRVHPDANKTQIRQAVEALFEVDVVEVRTMSVKSKPKRRGYTSGRTRSWKKAVVQIKPGQQIPVFQGLQGLDG</sequence>
<dbReference type="InterPro" id="IPR012677">
    <property type="entry name" value="Nucleotide-bd_a/b_plait_sf"/>
</dbReference>
<keyword evidence="2 4" id="KW-0689">Ribosomal protein</keyword>
<dbReference type="EMBL" id="CP088295">
    <property type="protein sequence ID" value="UUY03687.1"/>
    <property type="molecule type" value="Genomic_DNA"/>
</dbReference>
<dbReference type="InterPro" id="IPR013025">
    <property type="entry name" value="Ribosomal_uL23-like"/>
</dbReference>
<dbReference type="InterPro" id="IPR012678">
    <property type="entry name" value="Ribosomal_uL23/eL15/eS24_sf"/>
</dbReference>
<organism evidence="5 6">
    <name type="scientific">Svornostia abyssi</name>
    <dbReference type="NCBI Taxonomy" id="2898438"/>
    <lineage>
        <taxon>Bacteria</taxon>
        <taxon>Bacillati</taxon>
        <taxon>Actinomycetota</taxon>
        <taxon>Thermoleophilia</taxon>
        <taxon>Solirubrobacterales</taxon>
        <taxon>Baekduiaceae</taxon>
        <taxon>Svornostia</taxon>
    </lineage>
</organism>
<dbReference type="PANTHER" id="PTHR11620">
    <property type="entry name" value="60S RIBOSOMAL PROTEIN L23A"/>
    <property type="match status" value="1"/>
</dbReference>
<evidence type="ECO:0000256" key="2">
    <source>
        <dbReference type="ARBA" id="ARBA00022980"/>
    </source>
</evidence>
<comment type="subunit">
    <text evidence="4">Part of the 50S ribosomal subunit. Contacts protein L29, and trigger factor when it is bound to the ribosome.</text>
</comment>
<keyword evidence="3 4" id="KW-0687">Ribonucleoprotein</keyword>
<evidence type="ECO:0000256" key="1">
    <source>
        <dbReference type="ARBA" id="ARBA00006700"/>
    </source>
</evidence>
<dbReference type="Pfam" id="PF00276">
    <property type="entry name" value="Ribosomal_L23"/>
    <property type="match status" value="1"/>
</dbReference>
<dbReference type="Gene3D" id="3.30.70.330">
    <property type="match status" value="1"/>
</dbReference>
<keyword evidence="4" id="KW-0699">rRNA-binding</keyword>
<dbReference type="NCBIfam" id="NF004363">
    <property type="entry name" value="PRK05738.2-4"/>
    <property type="match status" value="1"/>
</dbReference>